<evidence type="ECO:0000259" key="6">
    <source>
        <dbReference type="PROSITE" id="PS50011"/>
    </source>
</evidence>
<evidence type="ECO:0000256" key="1">
    <source>
        <dbReference type="ARBA" id="ARBA00022527"/>
    </source>
</evidence>
<dbReference type="InterPro" id="IPR011009">
    <property type="entry name" value="Kinase-like_dom_sf"/>
</dbReference>
<proteinExistence type="predicted"/>
<evidence type="ECO:0000313" key="9">
    <source>
        <dbReference type="Proteomes" id="UP001642409"/>
    </source>
</evidence>
<organism evidence="7">
    <name type="scientific">Hexamita inflata</name>
    <dbReference type="NCBI Taxonomy" id="28002"/>
    <lineage>
        <taxon>Eukaryota</taxon>
        <taxon>Metamonada</taxon>
        <taxon>Diplomonadida</taxon>
        <taxon>Hexamitidae</taxon>
        <taxon>Hexamitinae</taxon>
        <taxon>Hexamita</taxon>
    </lineage>
</organism>
<dbReference type="AlphaFoldDB" id="A0AA86U3P9"/>
<dbReference type="InterPro" id="IPR050117">
    <property type="entry name" value="MAPK"/>
</dbReference>
<evidence type="ECO:0000313" key="7">
    <source>
        <dbReference type="EMBL" id="CAI9941125.1"/>
    </source>
</evidence>
<evidence type="ECO:0000256" key="3">
    <source>
        <dbReference type="ARBA" id="ARBA00022741"/>
    </source>
</evidence>
<keyword evidence="4 7" id="KW-0418">Kinase</keyword>
<dbReference type="PANTHER" id="PTHR24055">
    <property type="entry name" value="MITOGEN-ACTIVATED PROTEIN KINASE"/>
    <property type="match status" value="1"/>
</dbReference>
<dbReference type="EMBL" id="CAXDID020000075">
    <property type="protein sequence ID" value="CAL6016019.1"/>
    <property type="molecule type" value="Genomic_DNA"/>
</dbReference>
<dbReference type="GO" id="GO:0004674">
    <property type="term" value="F:protein serine/threonine kinase activity"/>
    <property type="evidence" value="ECO:0007669"/>
    <property type="project" value="UniProtKB-KW"/>
</dbReference>
<sequence>METDLHQVIRANILEDVHKNYIIYQLLRSVQFLHSGDLVHRAINPHNCLIDADSTLKLQQFGFARQLSECENIEPVLSDRIATRWYTAPEILLGSTKSTKSEDMWAVGCILGELLLGKPLFPGTSTMSQLERILEVTSEDISFNTPFAATMINSIQIVKRKSLKELIKDENAVDLIEKLLRFNPNERITAEEALKHPFVMKFNTENESICLSQILESKNRKEKNYIELLNAEIDKWRKQQ</sequence>
<dbReference type="Proteomes" id="UP001642409">
    <property type="component" value="Unassembled WGS sequence"/>
</dbReference>
<name>A0AA86U3P9_9EUKA</name>
<evidence type="ECO:0000256" key="5">
    <source>
        <dbReference type="ARBA" id="ARBA00022840"/>
    </source>
</evidence>
<dbReference type="Gene3D" id="1.10.510.10">
    <property type="entry name" value="Transferase(Phosphotransferase) domain 1"/>
    <property type="match status" value="1"/>
</dbReference>
<dbReference type="EMBL" id="CATOUU010000687">
    <property type="protein sequence ID" value="CAI9941125.1"/>
    <property type="molecule type" value="Genomic_DNA"/>
</dbReference>
<gene>
    <name evidence="8" type="ORF">HINF_LOCUS25306</name>
    <name evidence="7" type="ORF">HINF_LOCUS28770</name>
</gene>
<dbReference type="SMART" id="SM00220">
    <property type="entry name" value="S_TKc"/>
    <property type="match status" value="1"/>
</dbReference>
<keyword evidence="2" id="KW-0808">Transferase</keyword>
<comment type="caution">
    <text evidence="7">The sequence shown here is derived from an EMBL/GenBank/DDBJ whole genome shotgun (WGS) entry which is preliminary data.</text>
</comment>
<dbReference type="FunFam" id="1.10.510.10:FF:000624">
    <property type="entry name" value="Mitogen-activated protein kinase"/>
    <property type="match status" value="1"/>
</dbReference>
<keyword evidence="5" id="KW-0067">ATP-binding</keyword>
<dbReference type="Pfam" id="PF00069">
    <property type="entry name" value="Pkinase"/>
    <property type="match status" value="1"/>
</dbReference>
<dbReference type="PROSITE" id="PS50011">
    <property type="entry name" value="PROTEIN_KINASE_DOM"/>
    <property type="match status" value="1"/>
</dbReference>
<keyword evidence="9" id="KW-1185">Reference proteome</keyword>
<reference evidence="7" key="1">
    <citation type="submission" date="2023-06" db="EMBL/GenBank/DDBJ databases">
        <authorList>
            <person name="Kurt Z."/>
        </authorList>
    </citation>
    <scope>NUCLEOTIDE SEQUENCE</scope>
</reference>
<accession>A0AA86U3P9</accession>
<evidence type="ECO:0000256" key="4">
    <source>
        <dbReference type="ARBA" id="ARBA00022777"/>
    </source>
</evidence>
<dbReference type="GO" id="GO:0005524">
    <property type="term" value="F:ATP binding"/>
    <property type="evidence" value="ECO:0007669"/>
    <property type="project" value="UniProtKB-KW"/>
</dbReference>
<keyword evidence="1" id="KW-0723">Serine/threonine-protein kinase</keyword>
<evidence type="ECO:0000313" key="8">
    <source>
        <dbReference type="EMBL" id="CAL6016019.1"/>
    </source>
</evidence>
<evidence type="ECO:0000256" key="2">
    <source>
        <dbReference type="ARBA" id="ARBA00022679"/>
    </source>
</evidence>
<feature type="domain" description="Protein kinase" evidence="6">
    <location>
        <begin position="1"/>
        <end position="199"/>
    </location>
</feature>
<keyword evidence="3" id="KW-0547">Nucleotide-binding</keyword>
<dbReference type="SUPFAM" id="SSF56112">
    <property type="entry name" value="Protein kinase-like (PK-like)"/>
    <property type="match status" value="1"/>
</dbReference>
<reference evidence="8 9" key="2">
    <citation type="submission" date="2024-07" db="EMBL/GenBank/DDBJ databases">
        <authorList>
            <person name="Akdeniz Z."/>
        </authorList>
    </citation>
    <scope>NUCLEOTIDE SEQUENCE [LARGE SCALE GENOMIC DNA]</scope>
</reference>
<protein>
    <submittedName>
        <fullName evidence="7">Mitogen-activated protein kinase</fullName>
    </submittedName>
    <submittedName>
        <fullName evidence="8">Mitogen-activated_protein kinase</fullName>
    </submittedName>
</protein>
<dbReference type="InterPro" id="IPR000719">
    <property type="entry name" value="Prot_kinase_dom"/>
</dbReference>